<dbReference type="EC" id="3.5.4.2" evidence="2 6"/>
<accession>A0A3G3K5B5</accession>
<dbReference type="RefSeq" id="WP_123043701.1">
    <property type="nucleotide sequence ID" value="NZ_CP033433.1"/>
</dbReference>
<organism evidence="9 10">
    <name type="scientific">Cohnella candidum</name>
    <dbReference type="NCBI Taxonomy" id="2674991"/>
    <lineage>
        <taxon>Bacteria</taxon>
        <taxon>Bacillati</taxon>
        <taxon>Bacillota</taxon>
        <taxon>Bacilli</taxon>
        <taxon>Bacillales</taxon>
        <taxon>Paenibacillaceae</taxon>
        <taxon>Cohnella</taxon>
    </lineage>
</organism>
<dbReference type="GO" id="GO:0006146">
    <property type="term" value="P:adenine catabolic process"/>
    <property type="evidence" value="ECO:0007669"/>
    <property type="project" value="InterPro"/>
</dbReference>
<dbReference type="Gene3D" id="2.30.40.10">
    <property type="entry name" value="Urease, subunit C, domain 1"/>
    <property type="match status" value="1"/>
</dbReference>
<dbReference type="InterPro" id="IPR011059">
    <property type="entry name" value="Metal-dep_hydrolase_composite"/>
</dbReference>
<keyword evidence="4 6" id="KW-0464">Manganese</keyword>
<comment type="cofactor">
    <cofactor evidence="6">
        <name>Mn(2+)</name>
        <dbReference type="ChEBI" id="CHEBI:29035"/>
    </cofactor>
</comment>
<gene>
    <name evidence="6" type="primary">ade</name>
    <name evidence="9" type="ORF">EAV92_12065</name>
</gene>
<feature type="domain" description="Amidohydrolase-related" evidence="7">
    <location>
        <begin position="79"/>
        <end position="370"/>
    </location>
</feature>
<dbReference type="HAMAP" id="MF_01518">
    <property type="entry name" value="Adenine_deamin"/>
    <property type="match status" value="1"/>
</dbReference>
<evidence type="ECO:0000256" key="5">
    <source>
        <dbReference type="ARBA" id="ARBA00047720"/>
    </source>
</evidence>
<evidence type="ECO:0000259" key="8">
    <source>
        <dbReference type="Pfam" id="PF13382"/>
    </source>
</evidence>
<dbReference type="InterPro" id="IPR026912">
    <property type="entry name" value="Adenine_deam_C"/>
</dbReference>
<dbReference type="InterPro" id="IPR006680">
    <property type="entry name" value="Amidohydro-rel"/>
</dbReference>
<evidence type="ECO:0000313" key="9">
    <source>
        <dbReference type="EMBL" id="AYQ75620.1"/>
    </source>
</evidence>
<dbReference type="KEGG" id="coh:EAV92_12065"/>
<dbReference type="InterPro" id="IPR032466">
    <property type="entry name" value="Metal_Hydrolase"/>
</dbReference>
<dbReference type="Pfam" id="PF13382">
    <property type="entry name" value="Adenine_deam_C"/>
    <property type="match status" value="1"/>
</dbReference>
<dbReference type="Proteomes" id="UP000269097">
    <property type="component" value="Chromosome"/>
</dbReference>
<keyword evidence="3 6" id="KW-0378">Hydrolase</keyword>
<evidence type="ECO:0000256" key="2">
    <source>
        <dbReference type="ARBA" id="ARBA00012782"/>
    </source>
</evidence>
<comment type="catalytic activity">
    <reaction evidence="5 6">
        <text>adenine + H2O + H(+) = hypoxanthine + NH4(+)</text>
        <dbReference type="Rhea" id="RHEA:23688"/>
        <dbReference type="ChEBI" id="CHEBI:15377"/>
        <dbReference type="ChEBI" id="CHEBI:15378"/>
        <dbReference type="ChEBI" id="CHEBI:16708"/>
        <dbReference type="ChEBI" id="CHEBI:17368"/>
        <dbReference type="ChEBI" id="CHEBI:28938"/>
        <dbReference type="EC" id="3.5.4.2"/>
    </reaction>
</comment>
<reference evidence="9 10" key="1">
    <citation type="submission" date="2018-10" db="EMBL/GenBank/DDBJ databases">
        <title>Genome Sequence of Cohnella sp.</title>
        <authorList>
            <person name="Srinivasan S."/>
            <person name="Kim M.K."/>
        </authorList>
    </citation>
    <scope>NUCLEOTIDE SEQUENCE [LARGE SCALE GENOMIC DNA]</scope>
    <source>
        <strain evidence="9 10">18JY8-7</strain>
    </source>
</reference>
<dbReference type="SUPFAM" id="SSF51338">
    <property type="entry name" value="Composite domain of metallo-dependent hydrolases"/>
    <property type="match status" value="1"/>
</dbReference>
<dbReference type="AlphaFoldDB" id="A0A3G3K5B5"/>
<evidence type="ECO:0000256" key="1">
    <source>
        <dbReference type="ARBA" id="ARBA00006773"/>
    </source>
</evidence>
<evidence type="ECO:0000256" key="3">
    <source>
        <dbReference type="ARBA" id="ARBA00022801"/>
    </source>
</evidence>
<evidence type="ECO:0000259" key="7">
    <source>
        <dbReference type="Pfam" id="PF01979"/>
    </source>
</evidence>
<dbReference type="PANTHER" id="PTHR11113">
    <property type="entry name" value="N-ACETYLGLUCOSAMINE-6-PHOSPHATE DEACETYLASE"/>
    <property type="match status" value="1"/>
</dbReference>
<comment type="similarity">
    <text evidence="1 6">Belongs to the metallo-dependent hydrolases superfamily. Adenine deaminase family.</text>
</comment>
<dbReference type="SUPFAM" id="SSF51556">
    <property type="entry name" value="Metallo-dependent hydrolases"/>
    <property type="match status" value="1"/>
</dbReference>
<feature type="domain" description="Adenine deaminase C-terminal" evidence="8">
    <location>
        <begin position="429"/>
        <end position="590"/>
    </location>
</feature>
<proteinExistence type="inferred from homology"/>
<dbReference type="InterPro" id="IPR006679">
    <property type="entry name" value="Adenine_deam"/>
</dbReference>
<dbReference type="PANTHER" id="PTHR11113:SF2">
    <property type="entry name" value="ADENINE DEAMINASE"/>
    <property type="match status" value="1"/>
</dbReference>
<evidence type="ECO:0000256" key="4">
    <source>
        <dbReference type="ARBA" id="ARBA00023211"/>
    </source>
</evidence>
<dbReference type="Gene3D" id="3.20.20.140">
    <property type="entry name" value="Metal-dependent hydrolases"/>
    <property type="match status" value="1"/>
</dbReference>
<dbReference type="Pfam" id="PF01979">
    <property type="entry name" value="Amidohydro_1"/>
    <property type="match status" value="1"/>
</dbReference>
<name>A0A3G3K5B5_9BACL</name>
<keyword evidence="10" id="KW-1185">Reference proteome</keyword>
<dbReference type="EMBL" id="CP033433">
    <property type="protein sequence ID" value="AYQ75620.1"/>
    <property type="molecule type" value="Genomic_DNA"/>
</dbReference>
<dbReference type="GO" id="GO:0000034">
    <property type="term" value="F:adenine deaminase activity"/>
    <property type="evidence" value="ECO:0007669"/>
    <property type="project" value="UniProtKB-UniRule"/>
</dbReference>
<evidence type="ECO:0000313" key="10">
    <source>
        <dbReference type="Proteomes" id="UP000269097"/>
    </source>
</evidence>
<sequence>MSFNREPLHKMLTELVAVSRGSRPASLVIRGGTLVNVCSGELLEGMSVAFCGPRIAYVGKDVSHTIGEGTRIVEADGRYIAPGLLDGHCHIESTQMTASSFARAVLPRGTTGGFFDPHEIANVLGLEGIRLMLEEARTTPLAAYMQAASCVPAAGPAFETSGASLGPDEVAEALSWGGDVIGLGEVMNFPGVVYGDEHMLGEIAATLRAGKIVDGHFTWPASDWRLPVYAAAGVTGDHENVTPEDVIERVRLGMYAKLRQGSAWHDVANTIRAHTERGLDPRRIMLVTDDRSAESLLDEGHMDFVVRLAIRQGVKPVTAFQMATLNTAERFGVARDVGSVTPGAYGDVILLDGPLSDVNVSMTVAAGRIVAENGRMTVDWPAFAYPPSARETVRVGRGIRAEDFAIRAPVEAGQLTARAVEPIENRADTKERMVQVAAADGFVRLDPATGLCKIAVFERHFATGGRSVGLLSGLGFDRPAAIAMTVAHDSHNLLVVGNDDALMAEAANAVIGCQGGIAVLGAGAPVLFELPVAGLMSDADPETVAERSRAVGRALKEVGCGLNNALMTISLLALVVIPELRLSDQGLVRISPDGIRKVPLFPDYE</sequence>
<evidence type="ECO:0000256" key="6">
    <source>
        <dbReference type="HAMAP-Rule" id="MF_01518"/>
    </source>
</evidence>
<protein>
    <recommendedName>
        <fullName evidence="2 6">Adenine deaminase</fullName>
        <shortName evidence="6">Adenase</shortName>
        <shortName evidence="6">Adenine aminase</shortName>
        <ecNumber evidence="2 6">3.5.4.2</ecNumber>
    </recommendedName>
</protein>